<dbReference type="PANTHER" id="PTHR47262:SF1">
    <property type="entry name" value="OS02G0132600 PROTEIN"/>
    <property type="match status" value="1"/>
</dbReference>
<dbReference type="Gene3D" id="1.25.40.10">
    <property type="entry name" value="Tetratricopeptide repeat domain"/>
    <property type="match status" value="2"/>
</dbReference>
<organism evidence="2 3">
    <name type="scientific">Durio zibethinus</name>
    <name type="common">Durian</name>
    <dbReference type="NCBI Taxonomy" id="66656"/>
    <lineage>
        <taxon>Eukaryota</taxon>
        <taxon>Viridiplantae</taxon>
        <taxon>Streptophyta</taxon>
        <taxon>Embryophyta</taxon>
        <taxon>Tracheophyta</taxon>
        <taxon>Spermatophyta</taxon>
        <taxon>Magnoliopsida</taxon>
        <taxon>eudicotyledons</taxon>
        <taxon>Gunneridae</taxon>
        <taxon>Pentapetalae</taxon>
        <taxon>rosids</taxon>
        <taxon>malvids</taxon>
        <taxon>Malvales</taxon>
        <taxon>Malvaceae</taxon>
        <taxon>Helicteroideae</taxon>
        <taxon>Durio</taxon>
    </lineage>
</organism>
<dbReference type="AlphaFoldDB" id="A0A6P5WNC3"/>
<dbReference type="Proteomes" id="UP000515121">
    <property type="component" value="Unplaced"/>
</dbReference>
<evidence type="ECO:0000313" key="3">
    <source>
        <dbReference type="RefSeq" id="XP_022716956.1"/>
    </source>
</evidence>
<dbReference type="GeneID" id="111275718"/>
<dbReference type="RefSeq" id="XP_022716956.1">
    <property type="nucleotide sequence ID" value="XM_022861221.1"/>
</dbReference>
<gene>
    <name evidence="3" type="primary">LOC111275718</name>
</gene>
<name>A0A6P5WNC3_DURZI</name>
<keyword evidence="2" id="KW-1185">Reference proteome</keyword>
<dbReference type="PANTHER" id="PTHR47262">
    <property type="entry name" value="OS02G0132600 PROTEIN"/>
    <property type="match status" value="1"/>
</dbReference>
<evidence type="ECO:0000313" key="2">
    <source>
        <dbReference type="Proteomes" id="UP000515121"/>
    </source>
</evidence>
<feature type="region of interest" description="Disordered" evidence="1">
    <location>
        <begin position="36"/>
        <end position="86"/>
    </location>
</feature>
<reference evidence="3" key="1">
    <citation type="submission" date="2025-08" db="UniProtKB">
        <authorList>
            <consortium name="RefSeq"/>
        </authorList>
    </citation>
    <scope>IDENTIFICATION</scope>
    <source>
        <tissue evidence="3">Fruit stalk</tissue>
    </source>
</reference>
<accession>A0A6P5WNC3</accession>
<dbReference type="InterPro" id="IPR011990">
    <property type="entry name" value="TPR-like_helical_dom_sf"/>
</dbReference>
<sequence>MTASKAKTLSPFFKTVVKKATKVFSLPAGDRTAKHFVSSLETSSSSSPSPSPSSTSFTKLSPKPTKKPAPHGILSSRLLGPATTSKDSMEKFSEEISSILCEEMTNNRSSLGRVLYIPWLSNLSNDNISPKQKEVSHERKQKWVFKKTQVNRFNQLIKMCGNKLGTKVTMEVFYKLGRETGLKEYNALIAVCLARTSDDEDVALEHISEAFRTFKKMRERGFQVEEETYGPFLRYFIDMGMVEEFHFFCGPIKEGNPSSLSRLGYHEMLLWIRVNNEEKILGLCNYIAADNGEDDFELKENYLSALCVTGRKKDLMQLLEVIDVTRISSVNQVEKMFQSLGRLSLESFTEKFLLAVKKCGYGMDEISRLIFSYASGIPNLAVHLVLDIVEQMCEEGLSLSIETLHGLLHASEESYEYNLVWRIYSLICHHNLKPKDGTFRSMISLCVKMKDVGIGDWVLSFFVGLFEVYVCWVSQLWVTSTMIFYSEIPIIHGHKDQLQLLIAAELEIKVVFGLLHERMTIRVNE</sequence>
<dbReference type="OrthoDB" id="767661at2759"/>
<feature type="compositionally biased region" description="Low complexity" evidence="1">
    <location>
        <begin position="38"/>
        <end position="63"/>
    </location>
</feature>
<protein>
    <submittedName>
        <fullName evidence="3">Pentatricopeptide repeat-containing protein At4g04790, mitochondrial-like isoform X2</fullName>
    </submittedName>
</protein>
<proteinExistence type="predicted"/>
<evidence type="ECO:0000256" key="1">
    <source>
        <dbReference type="SAM" id="MobiDB-lite"/>
    </source>
</evidence>